<proteinExistence type="predicted"/>
<organism evidence="1 2">
    <name type="scientific">Thalassobacter stenotrophicus</name>
    <dbReference type="NCBI Taxonomy" id="266809"/>
    <lineage>
        <taxon>Bacteria</taxon>
        <taxon>Pseudomonadati</taxon>
        <taxon>Pseudomonadota</taxon>
        <taxon>Alphaproteobacteria</taxon>
        <taxon>Rhodobacterales</taxon>
        <taxon>Roseobacteraceae</taxon>
        <taxon>Thalassobacter</taxon>
    </lineage>
</organism>
<gene>
    <name evidence="1" type="ORF">THS5294_00038</name>
</gene>
<dbReference type="Pfam" id="PF20346">
    <property type="entry name" value="DUF6641"/>
    <property type="match status" value="1"/>
</dbReference>
<accession>A0A0P1EW85</accession>
<evidence type="ECO:0000313" key="1">
    <source>
        <dbReference type="EMBL" id="CUH58760.1"/>
    </source>
</evidence>
<dbReference type="EMBL" id="CYRX01000005">
    <property type="protein sequence ID" value="CUH58760.1"/>
    <property type="molecule type" value="Genomic_DNA"/>
</dbReference>
<dbReference type="AlphaFoldDB" id="A0A0P1EW85"/>
<dbReference type="RefSeq" id="WP_058122136.1">
    <property type="nucleotide sequence ID" value="NZ_CYRX01000005.1"/>
</dbReference>
<dbReference type="Proteomes" id="UP000051298">
    <property type="component" value="Unassembled WGS sequence"/>
</dbReference>
<protein>
    <submittedName>
        <fullName evidence="1">Uncharacterized protein</fullName>
    </submittedName>
</protein>
<dbReference type="InterPro" id="IPR046581">
    <property type="entry name" value="DUF6641"/>
</dbReference>
<name>A0A0P1EW85_9RHOB</name>
<sequence length="143" mass="16416">MSLLNAFTLTTFETDNKLSPTVHRRRKLVAKIDEQILYATDSSYQPTKQTWHKDSEGREQRVTVPKRVRRWWTVRSDGVVLLTVRYGSRALELAKGKNAIVVNSINELPTVLKRLSEAVDKGEFDKLLEEQASYGKRVNTPKT</sequence>
<evidence type="ECO:0000313" key="2">
    <source>
        <dbReference type="Proteomes" id="UP000051298"/>
    </source>
</evidence>
<reference evidence="1 2" key="1">
    <citation type="submission" date="2015-09" db="EMBL/GenBank/DDBJ databases">
        <authorList>
            <consortium name="Swine Surveillance"/>
        </authorList>
    </citation>
    <scope>NUCLEOTIDE SEQUENCE [LARGE SCALE GENOMIC DNA]</scope>
    <source>
        <strain evidence="1 2">CECT 5294</strain>
    </source>
</reference>